<dbReference type="PANTHER" id="PTHR45748">
    <property type="entry name" value="1-PHOSPHATIDYLINOSITOL 3-PHOSPHATE 5-KINASE-RELATED"/>
    <property type="match status" value="1"/>
</dbReference>
<dbReference type="Gene3D" id="3.30.810.10">
    <property type="entry name" value="2-Layer Sandwich"/>
    <property type="match status" value="1"/>
</dbReference>
<dbReference type="InterPro" id="IPR027483">
    <property type="entry name" value="PInositol-4-P-4/5-kinase_C_sf"/>
</dbReference>
<accession>A0AAN6JGZ9</accession>
<feature type="domain" description="PIPK" evidence="3">
    <location>
        <begin position="1"/>
        <end position="192"/>
    </location>
</feature>
<comment type="caution">
    <text evidence="4">The sequence shown here is derived from an EMBL/GenBank/DDBJ whole genome shotgun (WGS) entry which is preliminary data.</text>
</comment>
<proteinExistence type="predicted"/>
<sequence length="236" mass="24792">CRPRAFVPESQRDLFITALKNDLAFLTESNVMDYSLLVGMYEPDVSSAELSRDMALAEAGRAAGSEEGDVEDDEGEEREEEEEEEEGGEEGQSEFGEGEEDNELGPKVRVNGGAGRRRSRQTAGTAAKQGRCRQPMIRARIVDYIGAFTLAKQLESSSKKALKSGPEAKSNVTILPPSEYAERFGAAMLAAFTGCPDRTGPADLAAAATMASAATSSVRGGGGGAAAAAAHLPSVL</sequence>
<dbReference type="PANTHER" id="PTHR45748:SF7">
    <property type="entry name" value="1-PHOSPHATIDYLINOSITOL 3-PHOSPHATE 5-KINASE-RELATED"/>
    <property type="match status" value="1"/>
</dbReference>
<keyword evidence="1" id="KW-0547">Nucleotide-binding</keyword>
<name>A0AAN6JGZ9_9BASI</name>
<dbReference type="PROSITE" id="PS51455">
    <property type="entry name" value="PIPK"/>
    <property type="match status" value="1"/>
</dbReference>
<dbReference type="SUPFAM" id="SSF56104">
    <property type="entry name" value="SAICAR synthase-like"/>
    <property type="match status" value="1"/>
</dbReference>
<evidence type="ECO:0000256" key="1">
    <source>
        <dbReference type="PROSITE-ProRule" id="PRU00781"/>
    </source>
</evidence>
<gene>
    <name evidence="4" type="ORF">OC842_007584</name>
</gene>
<reference evidence="4" key="1">
    <citation type="journal article" date="2023" name="PhytoFront">
        <title>Draft Genome Resources of Seven Strains of Tilletia horrida, Causal Agent of Kernel Smut of Rice.</title>
        <authorList>
            <person name="Khanal S."/>
            <person name="Antony Babu S."/>
            <person name="Zhou X.G."/>
        </authorList>
    </citation>
    <scope>NUCLEOTIDE SEQUENCE</scope>
    <source>
        <strain evidence="4">TX3</strain>
    </source>
</reference>
<feature type="non-terminal residue" evidence="4">
    <location>
        <position position="1"/>
    </location>
</feature>
<keyword evidence="1" id="KW-0808">Transferase</keyword>
<feature type="region of interest" description="Disordered" evidence="2">
    <location>
        <begin position="56"/>
        <end position="132"/>
    </location>
</feature>
<dbReference type="AlphaFoldDB" id="A0AAN6JGZ9"/>
<evidence type="ECO:0000259" key="3">
    <source>
        <dbReference type="PROSITE" id="PS51455"/>
    </source>
</evidence>
<dbReference type="EMBL" id="JAPDMQ010001098">
    <property type="protein sequence ID" value="KAK0519038.1"/>
    <property type="molecule type" value="Genomic_DNA"/>
</dbReference>
<keyword evidence="1" id="KW-0067">ATP-binding</keyword>
<dbReference type="InterPro" id="IPR002498">
    <property type="entry name" value="PInositol-4-P-4/5-kinase_core"/>
</dbReference>
<dbReference type="GO" id="GO:0046854">
    <property type="term" value="P:phosphatidylinositol phosphate biosynthetic process"/>
    <property type="evidence" value="ECO:0007669"/>
    <property type="project" value="TreeGrafter"/>
</dbReference>
<dbReference type="GO" id="GO:0000329">
    <property type="term" value="C:fungal-type vacuole membrane"/>
    <property type="evidence" value="ECO:0007669"/>
    <property type="project" value="TreeGrafter"/>
</dbReference>
<dbReference type="GO" id="GO:0000285">
    <property type="term" value="F:1-phosphatidylinositol-3-phosphate 5-kinase activity"/>
    <property type="evidence" value="ECO:0007669"/>
    <property type="project" value="TreeGrafter"/>
</dbReference>
<evidence type="ECO:0000313" key="5">
    <source>
        <dbReference type="Proteomes" id="UP001176521"/>
    </source>
</evidence>
<dbReference type="Proteomes" id="UP001176521">
    <property type="component" value="Unassembled WGS sequence"/>
</dbReference>
<organism evidence="4 5">
    <name type="scientific">Tilletia horrida</name>
    <dbReference type="NCBI Taxonomy" id="155126"/>
    <lineage>
        <taxon>Eukaryota</taxon>
        <taxon>Fungi</taxon>
        <taxon>Dikarya</taxon>
        <taxon>Basidiomycota</taxon>
        <taxon>Ustilaginomycotina</taxon>
        <taxon>Exobasidiomycetes</taxon>
        <taxon>Tilletiales</taxon>
        <taxon>Tilletiaceae</taxon>
        <taxon>Tilletia</taxon>
    </lineage>
</organism>
<evidence type="ECO:0000256" key="2">
    <source>
        <dbReference type="SAM" id="MobiDB-lite"/>
    </source>
</evidence>
<dbReference type="GO" id="GO:0005524">
    <property type="term" value="F:ATP binding"/>
    <property type="evidence" value="ECO:0007669"/>
    <property type="project" value="UniProtKB-UniRule"/>
</dbReference>
<keyword evidence="5" id="KW-1185">Reference proteome</keyword>
<feature type="compositionally biased region" description="Acidic residues" evidence="2">
    <location>
        <begin position="66"/>
        <end position="103"/>
    </location>
</feature>
<keyword evidence="1" id="KW-0418">Kinase</keyword>
<evidence type="ECO:0000313" key="4">
    <source>
        <dbReference type="EMBL" id="KAK0519038.1"/>
    </source>
</evidence>
<dbReference type="GO" id="GO:0010008">
    <property type="term" value="C:endosome membrane"/>
    <property type="evidence" value="ECO:0007669"/>
    <property type="project" value="TreeGrafter"/>
</dbReference>
<feature type="compositionally biased region" description="Low complexity" evidence="2">
    <location>
        <begin position="56"/>
        <end position="65"/>
    </location>
</feature>
<protein>
    <recommendedName>
        <fullName evidence="3">PIPK domain-containing protein</fullName>
    </recommendedName>
</protein>
<dbReference type="Pfam" id="PF01504">
    <property type="entry name" value="PIP5K"/>
    <property type="match status" value="1"/>
</dbReference>